<proteinExistence type="predicted"/>
<feature type="transmembrane region" description="Helical" evidence="1">
    <location>
        <begin position="44"/>
        <end position="62"/>
    </location>
</feature>
<dbReference type="AlphaFoldDB" id="A0A968KUP6"/>
<keyword evidence="1" id="KW-0812">Transmembrane</keyword>
<feature type="transmembrane region" description="Helical" evidence="1">
    <location>
        <begin position="12"/>
        <end position="32"/>
    </location>
</feature>
<reference evidence="2" key="1">
    <citation type="submission" date="2020-03" db="EMBL/GenBank/DDBJ databases">
        <title>Spirochaetal bacteria isolated from arthropods constitute a novel genus Entomospira genus novum within the order Spirochaetales.</title>
        <authorList>
            <person name="Grana-Miraglia L."/>
            <person name="Sikutova S."/>
            <person name="Fingerle V."/>
            <person name="Sing A."/>
            <person name="Castillo-Ramirez S."/>
            <person name="Margos G."/>
            <person name="Rudolf I."/>
        </authorList>
    </citation>
    <scope>NUCLEOTIDE SEQUENCE</scope>
    <source>
        <strain evidence="2">BR149</strain>
    </source>
</reference>
<keyword evidence="3" id="KW-1185">Reference proteome</keyword>
<dbReference type="Proteomes" id="UP000778951">
    <property type="component" value="Unassembled WGS sequence"/>
</dbReference>
<comment type="caution">
    <text evidence="2">The sequence shown here is derived from an EMBL/GenBank/DDBJ whole genome shotgun (WGS) entry which is preliminary data.</text>
</comment>
<keyword evidence="1" id="KW-0472">Membrane</keyword>
<accession>A0A968KUP6</accession>
<keyword evidence="1" id="KW-1133">Transmembrane helix</keyword>
<evidence type="ECO:0000313" key="3">
    <source>
        <dbReference type="Proteomes" id="UP000778951"/>
    </source>
</evidence>
<feature type="transmembrane region" description="Helical" evidence="1">
    <location>
        <begin position="83"/>
        <end position="103"/>
    </location>
</feature>
<organism evidence="2 3">
    <name type="scientific">Entomospira culicis</name>
    <dbReference type="NCBI Taxonomy" id="2719989"/>
    <lineage>
        <taxon>Bacteria</taxon>
        <taxon>Pseudomonadati</taxon>
        <taxon>Spirochaetota</taxon>
        <taxon>Spirochaetia</taxon>
        <taxon>Spirochaetales</taxon>
        <taxon>Spirochaetaceae</taxon>
        <taxon>Entomospira</taxon>
    </lineage>
</organism>
<dbReference type="RefSeq" id="WP_167695865.1">
    <property type="nucleotide sequence ID" value="NZ_CP118181.1"/>
</dbReference>
<dbReference type="EMBL" id="JAATLM010000001">
    <property type="protein sequence ID" value="NIZ69784.1"/>
    <property type="molecule type" value="Genomic_DNA"/>
</dbReference>
<gene>
    <name evidence="2" type="ORF">HCT48_06110</name>
</gene>
<evidence type="ECO:0000313" key="2">
    <source>
        <dbReference type="EMBL" id="NIZ69784.1"/>
    </source>
</evidence>
<name>A0A968KUP6_9SPIO</name>
<evidence type="ECO:0000256" key="1">
    <source>
        <dbReference type="SAM" id="Phobius"/>
    </source>
</evidence>
<sequence length="154" mass="17705">MRKIWHNSDYFAGLYMGIGILGTLMNLLYGLMGSGRSWIDAVGFWIFVILFLTITIAGAISLKESRYEDELSDSMQQYHRWNASLGSILWVLTMPMLLGTGIMQWFTMAIGYALFIYPSIALMRIHHIVLFPKREQKSWRQWVADGALMESGKE</sequence>
<feature type="transmembrane region" description="Helical" evidence="1">
    <location>
        <begin position="109"/>
        <end position="131"/>
    </location>
</feature>
<protein>
    <submittedName>
        <fullName evidence="2">Uncharacterized protein</fullName>
    </submittedName>
</protein>